<accession>A0AAV8Y6Z5</accession>
<dbReference type="AlphaFoldDB" id="A0AAV8Y6Z5"/>
<dbReference type="EMBL" id="JAPWTK010000167">
    <property type="protein sequence ID" value="KAJ8947232.1"/>
    <property type="molecule type" value="Genomic_DNA"/>
</dbReference>
<organism evidence="1 2">
    <name type="scientific">Aromia moschata</name>
    <dbReference type="NCBI Taxonomy" id="1265417"/>
    <lineage>
        <taxon>Eukaryota</taxon>
        <taxon>Metazoa</taxon>
        <taxon>Ecdysozoa</taxon>
        <taxon>Arthropoda</taxon>
        <taxon>Hexapoda</taxon>
        <taxon>Insecta</taxon>
        <taxon>Pterygota</taxon>
        <taxon>Neoptera</taxon>
        <taxon>Endopterygota</taxon>
        <taxon>Coleoptera</taxon>
        <taxon>Polyphaga</taxon>
        <taxon>Cucujiformia</taxon>
        <taxon>Chrysomeloidea</taxon>
        <taxon>Cerambycidae</taxon>
        <taxon>Cerambycinae</taxon>
        <taxon>Callichromatini</taxon>
        <taxon>Aromia</taxon>
    </lineage>
</organism>
<evidence type="ECO:0000313" key="2">
    <source>
        <dbReference type="Proteomes" id="UP001162162"/>
    </source>
</evidence>
<reference evidence="1" key="1">
    <citation type="journal article" date="2023" name="Insect Mol. Biol.">
        <title>Genome sequencing provides insights into the evolution of gene families encoding plant cell wall-degrading enzymes in longhorned beetles.</title>
        <authorList>
            <person name="Shin N.R."/>
            <person name="Okamura Y."/>
            <person name="Kirsch R."/>
            <person name="Pauchet Y."/>
        </authorList>
    </citation>
    <scope>NUCLEOTIDE SEQUENCE</scope>
    <source>
        <strain evidence="1">AMC_N1</strain>
    </source>
</reference>
<protein>
    <submittedName>
        <fullName evidence="1">Uncharacterized protein</fullName>
    </submittedName>
</protein>
<comment type="caution">
    <text evidence="1">The sequence shown here is derived from an EMBL/GenBank/DDBJ whole genome shotgun (WGS) entry which is preliminary data.</text>
</comment>
<dbReference type="Proteomes" id="UP001162162">
    <property type="component" value="Unassembled WGS sequence"/>
</dbReference>
<name>A0AAV8Y6Z5_9CUCU</name>
<gene>
    <name evidence="1" type="ORF">NQ318_001519</name>
</gene>
<dbReference type="Gene3D" id="6.20.200.20">
    <property type="match status" value="1"/>
</dbReference>
<keyword evidence="2" id="KW-1185">Reference proteome</keyword>
<evidence type="ECO:0000313" key="1">
    <source>
        <dbReference type="EMBL" id="KAJ8947232.1"/>
    </source>
</evidence>
<dbReference type="SUPFAM" id="SSF57603">
    <property type="entry name" value="FnI-like domain"/>
    <property type="match status" value="1"/>
</dbReference>
<sequence>MISIKEYSLFSPNGKDCAIIAEIHTKSGCMYNGKHHHSHTEWPSPENPCKMLRCEAGVITESEVHCHTPCANPLPPEPGKCCATCPESRDI</sequence>
<proteinExistence type="predicted"/>